<reference evidence="13 14" key="1">
    <citation type="submission" date="2024-03" db="EMBL/GenBank/DDBJ databases">
        <title>A high-quality draft genome sequence of Diaporthe vaccinii, a causative agent of upright dieback and viscid rot disease in cranberry plants.</title>
        <authorList>
            <person name="Sarrasin M."/>
            <person name="Lang B.F."/>
            <person name="Burger G."/>
        </authorList>
    </citation>
    <scope>NUCLEOTIDE SEQUENCE [LARGE SCALE GENOMIC DNA]</scope>
    <source>
        <strain evidence="13 14">IS7</strain>
    </source>
</reference>
<dbReference type="SUPFAM" id="SSF50677">
    <property type="entry name" value="ValRS/IleRS/LeuRS editing domain"/>
    <property type="match status" value="1"/>
</dbReference>
<dbReference type="NCBIfam" id="TIGR00395">
    <property type="entry name" value="leuS_arch"/>
    <property type="match status" value="1"/>
</dbReference>
<dbReference type="EC" id="6.1.1.4" evidence="2"/>
<dbReference type="EMBL" id="JBAWTH010000057">
    <property type="protein sequence ID" value="KAL2281455.1"/>
    <property type="molecule type" value="Genomic_DNA"/>
</dbReference>
<dbReference type="InterPro" id="IPR009008">
    <property type="entry name" value="Val/Leu/Ile-tRNA-synth_edit"/>
</dbReference>
<evidence type="ECO:0000313" key="13">
    <source>
        <dbReference type="EMBL" id="KAL2281455.1"/>
    </source>
</evidence>
<evidence type="ECO:0000256" key="1">
    <source>
        <dbReference type="ARBA" id="ARBA00005594"/>
    </source>
</evidence>
<name>A0ABR4EGF8_9PEZI</name>
<keyword evidence="6 10" id="KW-0648">Protein biosynthesis</keyword>
<feature type="domain" description="Aminoacyl-tRNA synthetase class Ia" evidence="11">
    <location>
        <begin position="196"/>
        <end position="793"/>
    </location>
</feature>
<dbReference type="InterPro" id="IPR002300">
    <property type="entry name" value="aa-tRNA-synth_Ia"/>
</dbReference>
<keyword evidence="3 10" id="KW-0436">Ligase</keyword>
<sequence length="1148" mass="128052">MASNNGRSTPLQTPKRDALVEAEKKYQQLWAESKVFEANAPTTNEIPPGSLSPADLRAQRPKFFATVPYPYSNGSLHLGHAFTISKADFSTRYARMQGKQALFPFAFHCTGMPIKACADRLTMEIELFGNNFERYEAEGPNDEPVADQGSDKPPTDINKFKSRKSKAAAKTTKAQYQFQIMLAQGIPREEIHLFADARHWVRVFPAAGKRDAMSFGLGVDWRRSFVTTEANPFYDSFVRWQMNKLYTLGKIRFGKRYTVYSPKDGQACMDHDRSEGEGVNVHEYTAIKMRVLAWPEQEAGSAQQATAASPTMASKLQVAGLPNDAKVYFVAATLRPETVYGQTCCFVGPMAKYAIFSTGKDNEYLFMSERAARNMSFQGIFACWGHYDKMLELSGAEVIGTRVDAPLSAHRDGVCVLPMETIEEAKGTGVVTCVPSDSPADYATTVELSTKPEYYGIQREWAALKAVPIIETPAYGSLTAHSLVRKMSIRSPKDPRLAEANKIADNQGVHHGTMLIGPFSGQPVQKAKELVKQQLVDSGYAFPYAEPDGRVTSRSKDVCVAAHLDQWYLNYGTIENGGDGAWCAQVQQHLHSLNTFSSEAKRAFEVTLSWLGQWACARSYGLGTQLPWDSQFLVESLSDSTIYQAYYTVAHYLHSDMYGRDPGIGGITLDQMTDAVWDYVFARAYQVDSEIPLSTLQAMRREFEYWYPLDLRVSGKDLIQNHLTFFLYIHVAMWPSEYWPRAIRPNGHLLLNGEKMSKSTGNFLTLRATVERFGADAARIAIADAGDGIDDANFEESVANKIVLKLYELRKWIQDMLGTGDANVGQVLRAGDGEMCFWDEMFQNHLHHLVADARAQYDQYLFKAALRSCFYGLTAARDFYRDSVKAAGAPMHHGLVRRYAELQALVLAPLAPHWAEHIWREVLGQKSSIQTARWPETPPTNTAWIHTLGYIQTTLSNVAAAESQQHKKLAKGKKTTAGTDFNPRSPLKVTIFFTRALPTWKDDAMNLVCEALDELNIVDMADVSRKLPDEDMKRTMPFIRALKFRLDAGEDRNTVLNKVLPFDESRALVEMIPVLRHMMQPRCGDVRVVEVSRPQDGGDTDGVKGVEVASGEVWPADAGGRVQDRSAAQGKAAAAVPGVPTWHFENLG</sequence>
<dbReference type="Gene3D" id="3.40.50.620">
    <property type="entry name" value="HUPs"/>
    <property type="match status" value="1"/>
</dbReference>
<keyword evidence="5 10" id="KW-0067">ATP-binding</keyword>
<dbReference type="InterPro" id="IPR014729">
    <property type="entry name" value="Rossmann-like_a/b/a_fold"/>
</dbReference>
<dbReference type="Pfam" id="PF08264">
    <property type="entry name" value="Anticodon_1"/>
    <property type="match status" value="1"/>
</dbReference>
<accession>A0ABR4EGF8</accession>
<dbReference type="InterPro" id="IPR004493">
    <property type="entry name" value="Leu-tRNA-synth_Ia_arc/euk"/>
</dbReference>
<dbReference type="PROSITE" id="PS00178">
    <property type="entry name" value="AA_TRNA_LIGASE_I"/>
    <property type="match status" value="1"/>
</dbReference>
<keyword evidence="14" id="KW-1185">Reference proteome</keyword>
<evidence type="ECO:0000259" key="11">
    <source>
        <dbReference type="Pfam" id="PF00133"/>
    </source>
</evidence>
<evidence type="ECO:0000256" key="7">
    <source>
        <dbReference type="ARBA" id="ARBA00023146"/>
    </source>
</evidence>
<evidence type="ECO:0000256" key="9">
    <source>
        <dbReference type="ARBA" id="ARBA00047469"/>
    </source>
</evidence>
<dbReference type="InterPro" id="IPR009080">
    <property type="entry name" value="tRNAsynth_Ia_anticodon-bd"/>
</dbReference>
<evidence type="ECO:0000256" key="3">
    <source>
        <dbReference type="ARBA" id="ARBA00022598"/>
    </source>
</evidence>
<evidence type="ECO:0000256" key="4">
    <source>
        <dbReference type="ARBA" id="ARBA00022741"/>
    </source>
</evidence>
<evidence type="ECO:0000256" key="6">
    <source>
        <dbReference type="ARBA" id="ARBA00022917"/>
    </source>
</evidence>
<dbReference type="Proteomes" id="UP001600888">
    <property type="component" value="Unassembled WGS sequence"/>
</dbReference>
<comment type="caution">
    <text evidence="13">The sequence shown here is derived from an EMBL/GenBank/DDBJ whole genome shotgun (WGS) entry which is preliminary data.</text>
</comment>
<gene>
    <name evidence="13" type="ORF">FJTKL_11618</name>
</gene>
<evidence type="ECO:0000256" key="10">
    <source>
        <dbReference type="RuleBase" id="RU363035"/>
    </source>
</evidence>
<dbReference type="Gene3D" id="1.10.730.10">
    <property type="entry name" value="Isoleucyl-tRNA Synthetase, Domain 1"/>
    <property type="match status" value="1"/>
</dbReference>
<comment type="catalytic activity">
    <reaction evidence="9">
        <text>tRNA(Leu) + L-leucine + ATP = L-leucyl-tRNA(Leu) + AMP + diphosphate</text>
        <dbReference type="Rhea" id="RHEA:11688"/>
        <dbReference type="Rhea" id="RHEA-COMP:9613"/>
        <dbReference type="Rhea" id="RHEA-COMP:9622"/>
        <dbReference type="ChEBI" id="CHEBI:30616"/>
        <dbReference type="ChEBI" id="CHEBI:33019"/>
        <dbReference type="ChEBI" id="CHEBI:57427"/>
        <dbReference type="ChEBI" id="CHEBI:78442"/>
        <dbReference type="ChEBI" id="CHEBI:78494"/>
        <dbReference type="ChEBI" id="CHEBI:456215"/>
        <dbReference type="EC" id="6.1.1.4"/>
    </reaction>
</comment>
<dbReference type="SUPFAM" id="SSF47323">
    <property type="entry name" value="Anticodon-binding domain of a subclass of class I aminoacyl-tRNA synthetases"/>
    <property type="match status" value="1"/>
</dbReference>
<dbReference type="PANTHER" id="PTHR45794">
    <property type="entry name" value="LEUCYL-TRNA SYNTHETASE"/>
    <property type="match status" value="1"/>
</dbReference>
<dbReference type="InterPro" id="IPR013155">
    <property type="entry name" value="M/V/L/I-tRNA-synth_anticd-bd"/>
</dbReference>
<keyword evidence="4 10" id="KW-0547">Nucleotide-binding</keyword>
<comment type="similarity">
    <text evidence="1 10">Belongs to the class-I aminoacyl-tRNA synthetase family.</text>
</comment>
<evidence type="ECO:0000256" key="8">
    <source>
        <dbReference type="ARBA" id="ARBA00030520"/>
    </source>
</evidence>
<dbReference type="InterPro" id="IPR001412">
    <property type="entry name" value="aa-tRNA-synth_I_CS"/>
</dbReference>
<feature type="domain" description="Methionyl/Valyl/Leucyl/Isoleucyl-tRNA synthetase anticodon-binding" evidence="12">
    <location>
        <begin position="842"/>
        <end position="952"/>
    </location>
</feature>
<dbReference type="Gene3D" id="3.90.740.10">
    <property type="entry name" value="Valyl/Leucyl/Isoleucyl-tRNA synthetase, editing domain"/>
    <property type="match status" value="1"/>
</dbReference>
<dbReference type="PANTHER" id="PTHR45794:SF1">
    <property type="entry name" value="LEUCINE--TRNA LIGASE, CYTOPLASMIC"/>
    <property type="match status" value="1"/>
</dbReference>
<protein>
    <recommendedName>
        <fullName evidence="2">leucine--tRNA ligase</fullName>
        <ecNumber evidence="2">6.1.1.4</ecNumber>
    </recommendedName>
    <alternativeName>
        <fullName evidence="8">Leucyl-tRNA synthetase</fullName>
    </alternativeName>
</protein>
<dbReference type="Pfam" id="PF00133">
    <property type="entry name" value="tRNA-synt_1"/>
    <property type="match status" value="2"/>
</dbReference>
<evidence type="ECO:0000256" key="2">
    <source>
        <dbReference type="ARBA" id="ARBA00013164"/>
    </source>
</evidence>
<keyword evidence="7 10" id="KW-0030">Aminoacyl-tRNA synthetase</keyword>
<proteinExistence type="inferred from homology"/>
<feature type="domain" description="Aminoacyl-tRNA synthetase class Ia" evidence="11">
    <location>
        <begin position="57"/>
        <end position="120"/>
    </location>
</feature>
<evidence type="ECO:0000259" key="12">
    <source>
        <dbReference type="Pfam" id="PF08264"/>
    </source>
</evidence>
<evidence type="ECO:0000256" key="5">
    <source>
        <dbReference type="ARBA" id="ARBA00022840"/>
    </source>
</evidence>
<dbReference type="SUPFAM" id="SSF52374">
    <property type="entry name" value="Nucleotidylyl transferase"/>
    <property type="match status" value="1"/>
</dbReference>
<evidence type="ECO:0000313" key="14">
    <source>
        <dbReference type="Proteomes" id="UP001600888"/>
    </source>
</evidence>
<organism evidence="13 14">
    <name type="scientific">Diaporthe vaccinii</name>
    <dbReference type="NCBI Taxonomy" id="105482"/>
    <lineage>
        <taxon>Eukaryota</taxon>
        <taxon>Fungi</taxon>
        <taxon>Dikarya</taxon>
        <taxon>Ascomycota</taxon>
        <taxon>Pezizomycotina</taxon>
        <taxon>Sordariomycetes</taxon>
        <taxon>Sordariomycetidae</taxon>
        <taxon>Diaporthales</taxon>
        <taxon>Diaporthaceae</taxon>
        <taxon>Diaporthe</taxon>
        <taxon>Diaporthe eres species complex</taxon>
    </lineage>
</organism>